<name>A0ABR8XIF1_9BACL</name>
<keyword evidence="1" id="KW-1133">Transmembrane helix</keyword>
<keyword evidence="1" id="KW-0472">Membrane</keyword>
<organism evidence="2 3">
    <name type="scientific">Solibacillus merdavium</name>
    <dbReference type="NCBI Taxonomy" id="2762218"/>
    <lineage>
        <taxon>Bacteria</taxon>
        <taxon>Bacillati</taxon>
        <taxon>Bacillota</taxon>
        <taxon>Bacilli</taxon>
        <taxon>Bacillales</taxon>
        <taxon>Caryophanaceae</taxon>
        <taxon>Solibacillus</taxon>
    </lineage>
</organism>
<keyword evidence="1" id="KW-0812">Transmembrane</keyword>
<evidence type="ECO:0000256" key="1">
    <source>
        <dbReference type="SAM" id="Phobius"/>
    </source>
</evidence>
<dbReference type="RefSeq" id="WP_191702317.1">
    <property type="nucleotide sequence ID" value="NZ_JACSPW010000001.1"/>
</dbReference>
<keyword evidence="3" id="KW-1185">Reference proteome</keyword>
<comment type="caution">
    <text evidence="2">The sequence shown here is derived from an EMBL/GenBank/DDBJ whole genome shotgun (WGS) entry which is preliminary data.</text>
</comment>
<gene>
    <name evidence="2" type="ORF">H9632_01270</name>
</gene>
<sequence length="230" mass="26947">MDNYTPNEIKDLKIIKQRVMQNVVHEIENKSPKPKYKWRFIIISAVFTLCVMFFMLNQIMNDNQHSANVPQFDFTQPEFYEEQGLFFINGFTLGDSKSKVIERLGEKESTKIQVAELFADNEITEIQEDGNGADFILDYKGEARFYFYDEKLFLMLLLNTNEEQLEKIYNAYNGMKFTAYGDHYLYSSETSHIIKAETTPMGNLYLYLSIAEPEQLMENEGYIKLIESTD</sequence>
<protein>
    <recommendedName>
        <fullName evidence="4">DUF4367 domain-containing protein</fullName>
    </recommendedName>
</protein>
<evidence type="ECO:0000313" key="3">
    <source>
        <dbReference type="Proteomes" id="UP000600565"/>
    </source>
</evidence>
<reference evidence="2 3" key="1">
    <citation type="submission" date="2020-08" db="EMBL/GenBank/DDBJ databases">
        <title>A Genomic Blueprint of the Chicken Gut Microbiome.</title>
        <authorList>
            <person name="Gilroy R."/>
            <person name="Ravi A."/>
            <person name="Getino M."/>
            <person name="Pursley I."/>
            <person name="Horton D.L."/>
            <person name="Alikhan N.-F."/>
            <person name="Baker D."/>
            <person name="Gharbi K."/>
            <person name="Hall N."/>
            <person name="Watson M."/>
            <person name="Adriaenssens E.M."/>
            <person name="Foster-Nyarko E."/>
            <person name="Jarju S."/>
            <person name="Secka A."/>
            <person name="Antonio M."/>
            <person name="Oren A."/>
            <person name="Chaudhuri R."/>
            <person name="La Ragione R.M."/>
            <person name="Hildebrand F."/>
            <person name="Pallen M.J."/>
        </authorList>
    </citation>
    <scope>NUCLEOTIDE SEQUENCE [LARGE SCALE GENOMIC DNA]</scope>
    <source>
        <strain evidence="2 3">Sa1YVA6</strain>
    </source>
</reference>
<proteinExistence type="predicted"/>
<evidence type="ECO:0000313" key="2">
    <source>
        <dbReference type="EMBL" id="MBD8031678.1"/>
    </source>
</evidence>
<dbReference type="EMBL" id="JACSPW010000001">
    <property type="protein sequence ID" value="MBD8031678.1"/>
    <property type="molecule type" value="Genomic_DNA"/>
</dbReference>
<accession>A0ABR8XIF1</accession>
<dbReference type="Proteomes" id="UP000600565">
    <property type="component" value="Unassembled WGS sequence"/>
</dbReference>
<feature type="transmembrane region" description="Helical" evidence="1">
    <location>
        <begin position="38"/>
        <end position="56"/>
    </location>
</feature>
<evidence type="ECO:0008006" key="4">
    <source>
        <dbReference type="Google" id="ProtNLM"/>
    </source>
</evidence>